<feature type="transmembrane region" description="Helical" evidence="9">
    <location>
        <begin position="177"/>
        <end position="194"/>
    </location>
</feature>
<accession>A0A9N8HFP2</accession>
<evidence type="ECO:0000256" key="8">
    <source>
        <dbReference type="ARBA" id="ARBA00023303"/>
    </source>
</evidence>
<dbReference type="GO" id="GO:0005886">
    <property type="term" value="C:plasma membrane"/>
    <property type="evidence" value="ECO:0007669"/>
    <property type="project" value="TreeGrafter"/>
</dbReference>
<dbReference type="InterPro" id="IPR002048">
    <property type="entry name" value="EF_hand_dom"/>
</dbReference>
<dbReference type="AlphaFoldDB" id="A0A9N8HFP2"/>
<keyword evidence="5 9" id="KW-1133">Transmembrane helix</keyword>
<evidence type="ECO:0000256" key="1">
    <source>
        <dbReference type="ARBA" id="ARBA00004141"/>
    </source>
</evidence>
<dbReference type="PANTHER" id="PTHR11003">
    <property type="entry name" value="POTASSIUM CHANNEL, SUBFAMILY K"/>
    <property type="match status" value="1"/>
</dbReference>
<dbReference type="Pfam" id="PF07885">
    <property type="entry name" value="Ion_trans_2"/>
    <property type="match status" value="2"/>
</dbReference>
<dbReference type="SUPFAM" id="SSF81324">
    <property type="entry name" value="Voltage-gated potassium channels"/>
    <property type="match status" value="2"/>
</dbReference>
<keyword evidence="8 11" id="KW-0407">Ion channel</keyword>
<feature type="domain" description="EF-hand" evidence="10">
    <location>
        <begin position="451"/>
        <end position="476"/>
    </location>
</feature>
<comment type="caution">
    <text evidence="11">The sequence shown here is derived from an EMBL/GenBank/DDBJ whole genome shotgun (WGS) entry which is preliminary data.</text>
</comment>
<keyword evidence="6" id="KW-0406">Ion transport</keyword>
<evidence type="ECO:0000256" key="3">
    <source>
        <dbReference type="ARBA" id="ARBA00022692"/>
    </source>
</evidence>
<dbReference type="Proteomes" id="UP001153069">
    <property type="component" value="Unassembled WGS sequence"/>
</dbReference>
<organism evidence="11 12">
    <name type="scientific">Seminavis robusta</name>
    <dbReference type="NCBI Taxonomy" id="568900"/>
    <lineage>
        <taxon>Eukaryota</taxon>
        <taxon>Sar</taxon>
        <taxon>Stramenopiles</taxon>
        <taxon>Ochrophyta</taxon>
        <taxon>Bacillariophyta</taxon>
        <taxon>Bacillariophyceae</taxon>
        <taxon>Bacillariophycidae</taxon>
        <taxon>Naviculales</taxon>
        <taxon>Naviculaceae</taxon>
        <taxon>Seminavis</taxon>
    </lineage>
</organism>
<evidence type="ECO:0000313" key="11">
    <source>
        <dbReference type="EMBL" id="CAB9511047.1"/>
    </source>
</evidence>
<keyword evidence="12" id="KW-1185">Reference proteome</keyword>
<dbReference type="EMBL" id="CAICTM010000464">
    <property type="protein sequence ID" value="CAB9511047.1"/>
    <property type="molecule type" value="Genomic_DNA"/>
</dbReference>
<dbReference type="Gene3D" id="1.10.238.10">
    <property type="entry name" value="EF-hand"/>
    <property type="match status" value="1"/>
</dbReference>
<dbReference type="Gene3D" id="1.10.287.70">
    <property type="match status" value="2"/>
</dbReference>
<dbReference type="PANTHER" id="PTHR11003:SF291">
    <property type="entry name" value="IP11374P"/>
    <property type="match status" value="1"/>
</dbReference>
<dbReference type="PROSITE" id="PS00018">
    <property type="entry name" value="EF_HAND_1"/>
    <property type="match status" value="1"/>
</dbReference>
<dbReference type="InterPro" id="IPR011992">
    <property type="entry name" value="EF-hand-dom_pair"/>
</dbReference>
<dbReference type="PROSITE" id="PS50222">
    <property type="entry name" value="EF_HAND_2"/>
    <property type="match status" value="1"/>
</dbReference>
<evidence type="ECO:0000256" key="2">
    <source>
        <dbReference type="ARBA" id="ARBA00022448"/>
    </source>
</evidence>
<keyword evidence="7 9" id="KW-0472">Membrane</keyword>
<reference evidence="11" key="1">
    <citation type="submission" date="2020-06" db="EMBL/GenBank/DDBJ databases">
        <authorList>
            <consortium name="Plant Systems Biology data submission"/>
        </authorList>
    </citation>
    <scope>NUCLEOTIDE SEQUENCE</scope>
    <source>
        <strain evidence="11">D6</strain>
    </source>
</reference>
<evidence type="ECO:0000313" key="12">
    <source>
        <dbReference type="Proteomes" id="UP001153069"/>
    </source>
</evidence>
<dbReference type="InterPro" id="IPR003280">
    <property type="entry name" value="2pore_dom_K_chnl"/>
</dbReference>
<comment type="subcellular location">
    <subcellularLocation>
        <location evidence="1">Membrane</location>
        <topology evidence="1">Multi-pass membrane protein</topology>
    </subcellularLocation>
</comment>
<dbReference type="SUPFAM" id="SSF47473">
    <property type="entry name" value="EF-hand"/>
    <property type="match status" value="1"/>
</dbReference>
<feature type="transmembrane region" description="Helical" evidence="9">
    <location>
        <begin position="392"/>
        <end position="409"/>
    </location>
</feature>
<keyword evidence="4" id="KW-0106">Calcium</keyword>
<dbReference type="OrthoDB" id="432483at2759"/>
<evidence type="ECO:0000256" key="7">
    <source>
        <dbReference type="ARBA" id="ARBA00023136"/>
    </source>
</evidence>
<gene>
    <name evidence="11" type="ORF">SEMRO_465_G148590.1</name>
</gene>
<feature type="transmembrane region" description="Helical" evidence="9">
    <location>
        <begin position="149"/>
        <end position="165"/>
    </location>
</feature>
<evidence type="ECO:0000256" key="4">
    <source>
        <dbReference type="ARBA" id="ARBA00022837"/>
    </source>
</evidence>
<sequence length="587" mass="67308">MDPCGISYGSCDYGGMLQEIQECGSLSMSTSDDEEGGRGRCPDFRQSWRRKSSKRILLLANNNNNNNNNNNQRPQRKSAKEHWAMLREYVQSGAFFLDRDYDERTSSVFSSQDMRRPSMYHQRHASLARRFQAKIRGGVEWTCGQCICAIGLYLGTAILCFNFLIPETRHEWTIIDSMYFAVATFTTIGFGDLTPPDTHLARFLTCIFALSGVASLGLAVGVLGHHLVELETKAMHYCERDVMTLFASVHIEDDTPPNTQQEQFKAKPANPHWKRLWNRMGCRWLSRQYQTVAGFLHPTPYNSFANAPCKTEACKRRKAKYEKHFNQQHASQRVPHHINVKFSVFLALILALSYWIGHDAGWDFWQTLYFAITTSCTIGYGDKVPTSQIGRLCVVAFIPFAVGAMGYFLQQLAEMIVQTKHQRHMGVLFGTNMDATNCRQQQRELTVMDLEAMDSDGDGNVDWCEFLEFMLVAMKKVDEDLLWELRYQFDSLDVDDTGVLSKQNLICLARRKLQQSTHKLHLQQYKQYLLKKTNSSSLRQEDKKDSAGEAFVNMSKKKKNSMYMSETSRSVTFAEFPSRYPTAESLR</sequence>
<feature type="transmembrane region" description="Helical" evidence="9">
    <location>
        <begin position="200"/>
        <end position="223"/>
    </location>
</feature>
<feature type="transmembrane region" description="Helical" evidence="9">
    <location>
        <begin position="338"/>
        <end position="356"/>
    </location>
</feature>
<dbReference type="InterPro" id="IPR018247">
    <property type="entry name" value="EF_Hand_1_Ca_BS"/>
</dbReference>
<evidence type="ECO:0000256" key="9">
    <source>
        <dbReference type="SAM" id="Phobius"/>
    </source>
</evidence>
<keyword evidence="3 9" id="KW-0812">Transmembrane</keyword>
<proteinExistence type="predicted"/>
<protein>
    <submittedName>
        <fullName evidence="11">Two pore potassium channel</fullName>
    </submittedName>
</protein>
<keyword evidence="2" id="KW-0813">Transport</keyword>
<dbReference type="GO" id="GO:0005737">
    <property type="term" value="C:cytoplasm"/>
    <property type="evidence" value="ECO:0007669"/>
    <property type="project" value="UniProtKB-ARBA"/>
</dbReference>
<name>A0A9N8HFP2_9STRA</name>
<evidence type="ECO:0000256" key="6">
    <source>
        <dbReference type="ARBA" id="ARBA00023065"/>
    </source>
</evidence>
<dbReference type="GO" id="GO:0005509">
    <property type="term" value="F:calcium ion binding"/>
    <property type="evidence" value="ECO:0007669"/>
    <property type="project" value="InterPro"/>
</dbReference>
<dbReference type="GO" id="GO:0022841">
    <property type="term" value="F:potassium ion leak channel activity"/>
    <property type="evidence" value="ECO:0007669"/>
    <property type="project" value="TreeGrafter"/>
</dbReference>
<evidence type="ECO:0000259" key="10">
    <source>
        <dbReference type="PROSITE" id="PS50222"/>
    </source>
</evidence>
<dbReference type="GO" id="GO:0030322">
    <property type="term" value="P:stabilization of membrane potential"/>
    <property type="evidence" value="ECO:0007669"/>
    <property type="project" value="TreeGrafter"/>
</dbReference>
<dbReference type="InterPro" id="IPR013099">
    <property type="entry name" value="K_chnl_dom"/>
</dbReference>
<evidence type="ECO:0000256" key="5">
    <source>
        <dbReference type="ARBA" id="ARBA00022989"/>
    </source>
</evidence>
<dbReference type="GO" id="GO:0015271">
    <property type="term" value="F:outward rectifier potassium channel activity"/>
    <property type="evidence" value="ECO:0007669"/>
    <property type="project" value="TreeGrafter"/>
</dbReference>